<keyword evidence="6 8" id="KW-0675">Receptor</keyword>
<comment type="subcellular location">
    <subcellularLocation>
        <location evidence="9">Cell membrane</location>
        <topology evidence="9">Multi-pass membrane protein</topology>
    </subcellularLocation>
    <subcellularLocation>
        <location evidence="1">Membrane</location>
        <topology evidence="1">Multi-pass membrane protein</topology>
    </subcellularLocation>
</comment>
<dbReference type="GO" id="GO:0005886">
    <property type="term" value="C:plasma membrane"/>
    <property type="evidence" value="ECO:0007669"/>
    <property type="project" value="UniProtKB-SubCell"/>
</dbReference>
<dbReference type="GO" id="GO:0004930">
    <property type="term" value="F:G protein-coupled receptor activity"/>
    <property type="evidence" value="ECO:0007669"/>
    <property type="project" value="UniProtKB-KW"/>
</dbReference>
<dbReference type="PANTHER" id="PTHR48018">
    <property type="entry name" value="OLFACTORY RECEPTOR"/>
    <property type="match status" value="1"/>
</dbReference>
<keyword evidence="9" id="KW-0552">Olfaction</keyword>
<dbReference type="InterPro" id="IPR000276">
    <property type="entry name" value="GPCR_Rhodpsn"/>
</dbReference>
<keyword evidence="5 9" id="KW-0472">Membrane</keyword>
<comment type="similarity">
    <text evidence="8">Belongs to the G-protein coupled receptor 1 family.</text>
</comment>
<evidence type="ECO:0000256" key="8">
    <source>
        <dbReference type="RuleBase" id="RU000688"/>
    </source>
</evidence>
<keyword evidence="7 8" id="KW-0807">Transducer</keyword>
<dbReference type="SMART" id="SM01381">
    <property type="entry name" value="7TM_GPCR_Srsx"/>
    <property type="match status" value="1"/>
</dbReference>
<dbReference type="FunFam" id="1.20.1070.10:FF:000003">
    <property type="entry name" value="Olfactory receptor"/>
    <property type="match status" value="1"/>
</dbReference>
<feature type="transmembrane region" description="Helical" evidence="9">
    <location>
        <begin position="141"/>
        <end position="162"/>
    </location>
</feature>
<dbReference type="Proteomes" id="UP000694421">
    <property type="component" value="Unplaced"/>
</dbReference>
<keyword evidence="4 8" id="KW-0297">G-protein coupled receptor</keyword>
<protein>
    <recommendedName>
        <fullName evidence="9">Olfactory receptor</fullName>
    </recommendedName>
</protein>
<evidence type="ECO:0000313" key="11">
    <source>
        <dbReference type="Ensembl" id="ENSSMRP00000017463.1"/>
    </source>
</evidence>
<keyword evidence="9" id="KW-0716">Sensory transduction</keyword>
<keyword evidence="2 8" id="KW-0812">Transmembrane</keyword>
<dbReference type="Pfam" id="PF13853">
    <property type="entry name" value="7tm_4"/>
    <property type="match status" value="1"/>
</dbReference>
<dbReference type="AlphaFoldDB" id="A0A8D0DQZ7"/>
<feature type="transmembrane region" description="Helical" evidence="9">
    <location>
        <begin position="197"/>
        <end position="225"/>
    </location>
</feature>
<reference evidence="11" key="1">
    <citation type="submission" date="2025-08" db="UniProtKB">
        <authorList>
            <consortium name="Ensembl"/>
        </authorList>
    </citation>
    <scope>IDENTIFICATION</scope>
</reference>
<dbReference type="InterPro" id="IPR000725">
    <property type="entry name" value="Olfact_rcpt"/>
</dbReference>
<dbReference type="PROSITE" id="PS00237">
    <property type="entry name" value="G_PROTEIN_RECEP_F1_1"/>
    <property type="match status" value="1"/>
</dbReference>
<evidence type="ECO:0000256" key="1">
    <source>
        <dbReference type="ARBA" id="ARBA00004141"/>
    </source>
</evidence>
<evidence type="ECO:0000313" key="12">
    <source>
        <dbReference type="Proteomes" id="UP000694421"/>
    </source>
</evidence>
<feature type="transmembrane region" description="Helical" evidence="9">
    <location>
        <begin position="22"/>
        <end position="48"/>
    </location>
</feature>
<name>A0A8D0DQZ7_SALMN</name>
<feature type="transmembrane region" description="Helical" evidence="9">
    <location>
        <begin position="237"/>
        <end position="260"/>
    </location>
</feature>
<sequence>MHSGNNTKVIFFMFSGLTELPILQTALFGIFFPVYIITLVGNAGMILLIRFSPQLHTPMYFFLSNLAFLDICYSSSVTPNFLTDLLREKKIISFAGCFVQLYFYALFATTEAYLLAMMAYDRYVAICNPLLYSVIMSQRKRIGLVAICYMAGILNALVHTVAASRLRFCGPNIINSFYCEGPPLFALSCSDTRLNDILMFVFVGFSVTATTITVLTSYAYILITLLRIRGAKNRQKAFSTCSSHLMVIFIFFGCGSFMYSRPSSRQTPELDKMASVFYVVVTPMLNPLIYSLRNQEVRSAFRKILENISRYIRIPFCLMIMRITVLIMHEVYIWKIHMA</sequence>
<evidence type="ECO:0000256" key="9">
    <source>
        <dbReference type="RuleBase" id="RU363047"/>
    </source>
</evidence>
<evidence type="ECO:0000256" key="4">
    <source>
        <dbReference type="ARBA" id="ARBA00023040"/>
    </source>
</evidence>
<feature type="domain" description="G-protein coupled receptors family 1 profile" evidence="10">
    <location>
        <begin position="41"/>
        <end position="290"/>
    </location>
</feature>
<evidence type="ECO:0000256" key="3">
    <source>
        <dbReference type="ARBA" id="ARBA00022989"/>
    </source>
</evidence>
<accession>A0A8D0DQZ7</accession>
<evidence type="ECO:0000256" key="6">
    <source>
        <dbReference type="ARBA" id="ARBA00023170"/>
    </source>
</evidence>
<dbReference type="PRINTS" id="PR00245">
    <property type="entry name" value="OLFACTORYR"/>
</dbReference>
<keyword evidence="3 9" id="KW-1133">Transmembrane helix</keyword>
<dbReference type="SUPFAM" id="SSF81321">
    <property type="entry name" value="Family A G protein-coupled receptor-like"/>
    <property type="match status" value="1"/>
</dbReference>
<feature type="transmembrane region" description="Helical" evidence="9">
    <location>
        <begin position="60"/>
        <end position="81"/>
    </location>
</feature>
<proteinExistence type="inferred from homology"/>
<dbReference type="PRINTS" id="PR00237">
    <property type="entry name" value="GPCRRHODOPSN"/>
</dbReference>
<reference evidence="11" key="2">
    <citation type="submission" date="2025-09" db="UniProtKB">
        <authorList>
            <consortium name="Ensembl"/>
        </authorList>
    </citation>
    <scope>IDENTIFICATION</scope>
</reference>
<dbReference type="GO" id="GO:0004984">
    <property type="term" value="F:olfactory receptor activity"/>
    <property type="evidence" value="ECO:0007669"/>
    <property type="project" value="InterPro"/>
</dbReference>
<evidence type="ECO:0000256" key="2">
    <source>
        <dbReference type="ARBA" id="ARBA00022692"/>
    </source>
</evidence>
<feature type="transmembrane region" description="Helical" evidence="9">
    <location>
        <begin position="272"/>
        <end position="290"/>
    </location>
</feature>
<dbReference type="OMA" id="ADCFTQL"/>
<dbReference type="Ensembl" id="ENSSMRT00000020446.1">
    <property type="protein sequence ID" value="ENSSMRP00000017463.1"/>
    <property type="gene ID" value="ENSSMRG00000013603.1"/>
</dbReference>
<keyword evidence="12" id="KW-1185">Reference proteome</keyword>
<keyword evidence="9" id="KW-1003">Cell membrane</keyword>
<evidence type="ECO:0000259" key="10">
    <source>
        <dbReference type="PROSITE" id="PS50262"/>
    </source>
</evidence>
<feature type="transmembrane region" description="Helical" evidence="9">
    <location>
        <begin position="311"/>
        <end position="334"/>
    </location>
</feature>
<dbReference type="InterPro" id="IPR017452">
    <property type="entry name" value="GPCR_Rhodpsn_7TM"/>
</dbReference>
<organism evidence="11 12">
    <name type="scientific">Salvator merianae</name>
    <name type="common">Argentine black and white tegu</name>
    <name type="synonym">Tupinambis merianae</name>
    <dbReference type="NCBI Taxonomy" id="96440"/>
    <lineage>
        <taxon>Eukaryota</taxon>
        <taxon>Metazoa</taxon>
        <taxon>Chordata</taxon>
        <taxon>Craniata</taxon>
        <taxon>Vertebrata</taxon>
        <taxon>Euteleostomi</taxon>
        <taxon>Lepidosauria</taxon>
        <taxon>Squamata</taxon>
        <taxon>Bifurcata</taxon>
        <taxon>Unidentata</taxon>
        <taxon>Episquamata</taxon>
        <taxon>Laterata</taxon>
        <taxon>Teiioidea</taxon>
        <taxon>Teiidae</taxon>
        <taxon>Salvator</taxon>
    </lineage>
</organism>
<dbReference type="GeneTree" id="ENSGT01150000286921"/>
<dbReference type="Gene3D" id="1.20.1070.10">
    <property type="entry name" value="Rhodopsin 7-helix transmembrane proteins"/>
    <property type="match status" value="1"/>
</dbReference>
<evidence type="ECO:0000256" key="5">
    <source>
        <dbReference type="ARBA" id="ARBA00023136"/>
    </source>
</evidence>
<dbReference type="PROSITE" id="PS50262">
    <property type="entry name" value="G_PROTEIN_RECEP_F1_2"/>
    <property type="match status" value="1"/>
</dbReference>
<evidence type="ECO:0000256" key="7">
    <source>
        <dbReference type="ARBA" id="ARBA00023224"/>
    </source>
</evidence>
<feature type="transmembrane region" description="Helical" evidence="9">
    <location>
        <begin position="101"/>
        <end position="120"/>
    </location>
</feature>